<feature type="region of interest" description="Disordered" evidence="1">
    <location>
        <begin position="31"/>
        <end position="111"/>
    </location>
</feature>
<feature type="compositionally biased region" description="Basic and acidic residues" evidence="1">
    <location>
        <begin position="34"/>
        <end position="81"/>
    </location>
</feature>
<name>A0A2G5U7R8_9PELO</name>
<dbReference type="OrthoDB" id="10605877at2759"/>
<sequence>MQLAEPEIFAIAVKSSDFHSWLIVCRVYGCKGSPHGEVKEENGSGEEGKKEKEEPKKEKKKELEKKKHDDDELEKADEKDVQSPSTPVRAPSLTRRQTPSRKAKTYKSLAE</sequence>
<dbReference type="Proteomes" id="UP000230233">
    <property type="component" value="Chromosome IV"/>
</dbReference>
<dbReference type="AlphaFoldDB" id="A0A2G5U7R8"/>
<reference evidence="3" key="1">
    <citation type="submission" date="2017-10" db="EMBL/GenBank/DDBJ databases">
        <title>Rapid genome shrinkage in a self-fertile nematode reveals novel sperm competition proteins.</title>
        <authorList>
            <person name="Yin D."/>
            <person name="Schwarz E.M."/>
            <person name="Thomas C.G."/>
            <person name="Felde R.L."/>
            <person name="Korf I.F."/>
            <person name="Cutter A.D."/>
            <person name="Schartner C.M."/>
            <person name="Ralston E.J."/>
            <person name="Meyer B.J."/>
            <person name="Haag E.S."/>
        </authorList>
    </citation>
    <scope>NUCLEOTIDE SEQUENCE [LARGE SCALE GENOMIC DNA]</scope>
    <source>
        <strain evidence="3">JU1422</strain>
    </source>
</reference>
<keyword evidence="3" id="KW-1185">Reference proteome</keyword>
<evidence type="ECO:0000313" key="3">
    <source>
        <dbReference type="Proteomes" id="UP000230233"/>
    </source>
</evidence>
<protein>
    <submittedName>
        <fullName evidence="2">Uncharacterized protein</fullName>
    </submittedName>
</protein>
<dbReference type="EMBL" id="PDUG01000004">
    <property type="protein sequence ID" value="PIC35590.1"/>
    <property type="molecule type" value="Genomic_DNA"/>
</dbReference>
<evidence type="ECO:0000313" key="2">
    <source>
        <dbReference type="EMBL" id="PIC35590.1"/>
    </source>
</evidence>
<gene>
    <name evidence="2" type="primary">Cnig_chr_IV.g14901</name>
    <name evidence="2" type="ORF">B9Z55_014901</name>
</gene>
<comment type="caution">
    <text evidence="2">The sequence shown here is derived from an EMBL/GenBank/DDBJ whole genome shotgun (WGS) entry which is preliminary data.</text>
</comment>
<accession>A0A2G5U7R8</accession>
<evidence type="ECO:0000256" key="1">
    <source>
        <dbReference type="SAM" id="MobiDB-lite"/>
    </source>
</evidence>
<proteinExistence type="predicted"/>
<organism evidence="2 3">
    <name type="scientific">Caenorhabditis nigoni</name>
    <dbReference type="NCBI Taxonomy" id="1611254"/>
    <lineage>
        <taxon>Eukaryota</taxon>
        <taxon>Metazoa</taxon>
        <taxon>Ecdysozoa</taxon>
        <taxon>Nematoda</taxon>
        <taxon>Chromadorea</taxon>
        <taxon>Rhabditida</taxon>
        <taxon>Rhabditina</taxon>
        <taxon>Rhabditomorpha</taxon>
        <taxon>Rhabditoidea</taxon>
        <taxon>Rhabditidae</taxon>
        <taxon>Peloderinae</taxon>
        <taxon>Caenorhabditis</taxon>
    </lineage>
</organism>